<dbReference type="Gene3D" id="3.40.50.1100">
    <property type="match status" value="2"/>
</dbReference>
<sequence>MARLGLERTVVDTAVYENTIARFKEAGVLLPTIGQLKDPSTIPASIREKLKDVSPDSPHPLNLFRVHWFNDGARTGLTDVPEHIELPPALTGVKARIVLALGNRFPMINAHKVLAAYGCLVPRLVTGQFDPTKHRAVWPSTGNYCRGGVAISRILGCRGTAVLPENMSKERFDWLDKWVSDPSDIVRTPGSESNVKEIYDTCAELDRDPANIIFNQFCEFGNYLIHRNCTGAALETLYTSLTQGKPGAKLAAYVSASGSGGTLAAGDHLKEKFGARIVAVEAAECPTLLNNGFGEHNIQGIGDKHVPYIHNVMNTDMIAAVSDQHSDQLMVLFNTPEGRKYLVERRGVDAALVERLSNFGLSSLCNMLAAIKTARYYGLGEDDVIITVATDGAAMYGSEIDKAIGRYFGGRFDAVNAGECWGQSLAATTTDHLLELTHIERQRIFNLGYFTWVEQQGVSLEDFTARARQSFWDGLQDLVPAWDAMIAEFNARTGVKA</sequence>
<dbReference type="PANTHER" id="PTHR10314">
    <property type="entry name" value="CYSTATHIONINE BETA-SYNTHASE"/>
    <property type="match status" value="1"/>
</dbReference>
<dbReference type="SUPFAM" id="SSF53686">
    <property type="entry name" value="Tryptophan synthase beta subunit-like PLP-dependent enzymes"/>
    <property type="match status" value="1"/>
</dbReference>
<comment type="cofactor">
    <cofactor evidence="1">
        <name>pyridoxal 5'-phosphate</name>
        <dbReference type="ChEBI" id="CHEBI:597326"/>
    </cofactor>
</comment>
<feature type="domain" description="Tryptophan synthase beta chain-like PALP" evidence="3">
    <location>
        <begin position="112"/>
        <end position="304"/>
    </location>
</feature>
<name>A0A1G7WW98_9RHOO</name>
<dbReference type="RefSeq" id="WP_091933279.1">
    <property type="nucleotide sequence ID" value="NZ_FNCY01000001.1"/>
</dbReference>
<dbReference type="STRING" id="83767.SAMN05660652_00653"/>
<reference evidence="4 5" key="1">
    <citation type="submission" date="2016-10" db="EMBL/GenBank/DDBJ databases">
        <authorList>
            <person name="de Groot N.N."/>
        </authorList>
    </citation>
    <scope>NUCLEOTIDE SEQUENCE [LARGE SCALE GENOMIC DNA]</scope>
    <source>
        <strain evidence="4 5">DSM 5885</strain>
    </source>
</reference>
<evidence type="ECO:0000256" key="1">
    <source>
        <dbReference type="ARBA" id="ARBA00001933"/>
    </source>
</evidence>
<keyword evidence="5" id="KW-1185">Reference proteome</keyword>
<dbReference type="AlphaFoldDB" id="A0A1G7WW98"/>
<keyword evidence="2" id="KW-0663">Pyridoxal phosphate</keyword>
<accession>A0A1G7WW98</accession>
<dbReference type="Pfam" id="PF00291">
    <property type="entry name" value="PALP"/>
    <property type="match status" value="1"/>
</dbReference>
<organism evidence="4 5">
    <name type="scientific">Propionivibrio dicarboxylicus</name>
    <dbReference type="NCBI Taxonomy" id="83767"/>
    <lineage>
        <taxon>Bacteria</taxon>
        <taxon>Pseudomonadati</taxon>
        <taxon>Pseudomonadota</taxon>
        <taxon>Betaproteobacteria</taxon>
        <taxon>Rhodocyclales</taxon>
        <taxon>Rhodocyclaceae</taxon>
        <taxon>Propionivibrio</taxon>
    </lineage>
</organism>
<gene>
    <name evidence="4" type="ORF">SAMN05660652_00653</name>
</gene>
<proteinExistence type="predicted"/>
<evidence type="ECO:0000313" key="4">
    <source>
        <dbReference type="EMBL" id="SDG76207.1"/>
    </source>
</evidence>
<evidence type="ECO:0000256" key="2">
    <source>
        <dbReference type="ARBA" id="ARBA00022898"/>
    </source>
</evidence>
<dbReference type="InterPro" id="IPR050214">
    <property type="entry name" value="Cys_Synth/Cystath_Beta-Synth"/>
</dbReference>
<evidence type="ECO:0000313" key="5">
    <source>
        <dbReference type="Proteomes" id="UP000198607"/>
    </source>
</evidence>
<dbReference type="EMBL" id="FNCY01000001">
    <property type="protein sequence ID" value="SDG76207.1"/>
    <property type="molecule type" value="Genomic_DNA"/>
</dbReference>
<dbReference type="Proteomes" id="UP000198607">
    <property type="component" value="Unassembled WGS sequence"/>
</dbReference>
<dbReference type="InterPro" id="IPR001926">
    <property type="entry name" value="TrpB-like_PALP"/>
</dbReference>
<protein>
    <submittedName>
        <fullName evidence="4">Cysteine synthase</fullName>
    </submittedName>
</protein>
<evidence type="ECO:0000259" key="3">
    <source>
        <dbReference type="Pfam" id="PF00291"/>
    </source>
</evidence>
<dbReference type="OrthoDB" id="9767775at2"/>
<dbReference type="InterPro" id="IPR036052">
    <property type="entry name" value="TrpB-like_PALP_sf"/>
</dbReference>
<dbReference type="GO" id="GO:1901605">
    <property type="term" value="P:alpha-amino acid metabolic process"/>
    <property type="evidence" value="ECO:0007669"/>
    <property type="project" value="UniProtKB-ARBA"/>
</dbReference>